<reference evidence="5 6" key="1">
    <citation type="journal article" date="2003" name="PLoS Biol.">
        <title>The genome sequence of Caenorhabditis briggsae: a platform for comparative genomics.</title>
        <authorList>
            <person name="Stein L.D."/>
            <person name="Bao Z."/>
            <person name="Blasiar D."/>
            <person name="Blumenthal T."/>
            <person name="Brent M.R."/>
            <person name="Chen N."/>
            <person name="Chinwalla A."/>
            <person name="Clarke L."/>
            <person name="Clee C."/>
            <person name="Coghlan A."/>
            <person name="Coulson A."/>
            <person name="D'Eustachio P."/>
            <person name="Fitch D.H."/>
            <person name="Fulton L.A."/>
            <person name="Fulton R.E."/>
            <person name="Griffiths-Jones S."/>
            <person name="Harris T.W."/>
            <person name="Hillier L.W."/>
            <person name="Kamath R."/>
            <person name="Kuwabara P.E."/>
            <person name="Mardis E.R."/>
            <person name="Marra M.A."/>
            <person name="Miner T.L."/>
            <person name="Minx P."/>
            <person name="Mullikin J.C."/>
            <person name="Plumb R.W."/>
            <person name="Rogers J."/>
            <person name="Schein J.E."/>
            <person name="Sohrmann M."/>
            <person name="Spieth J."/>
            <person name="Stajich J.E."/>
            <person name="Wei C."/>
            <person name="Willey D."/>
            <person name="Wilson R.K."/>
            <person name="Durbin R."/>
            <person name="Waterston R.H."/>
        </authorList>
    </citation>
    <scope>NUCLEOTIDE SEQUENCE [LARGE SCALE GENOMIC DNA]</scope>
    <source>
        <strain evidence="5 6">AF16</strain>
    </source>
</reference>
<evidence type="ECO:0000259" key="4">
    <source>
        <dbReference type="Pfam" id="PF04942"/>
    </source>
</evidence>
<dbReference type="Proteomes" id="UP000008549">
    <property type="component" value="Unassembled WGS sequence"/>
</dbReference>
<evidence type="ECO:0000259" key="3">
    <source>
        <dbReference type="Pfam" id="PF01549"/>
    </source>
</evidence>
<keyword evidence="2" id="KW-0732">Signal</keyword>
<dbReference type="Gene3D" id="1.10.10.1870">
    <property type="entry name" value="ShTK domain-like"/>
    <property type="match status" value="1"/>
</dbReference>
<reference evidence="5 6" key="2">
    <citation type="journal article" date="2011" name="PLoS Genet.">
        <title>Caenorhabditis briggsae recombinant inbred line genotypes reveal inter-strain incompatibility and the evolution of recombination.</title>
        <authorList>
            <person name="Ross J.A."/>
            <person name="Koboldt D.C."/>
            <person name="Staisch J.E."/>
            <person name="Chamberlin H.M."/>
            <person name="Gupta B.P."/>
            <person name="Miller R.D."/>
            <person name="Baird S.E."/>
            <person name="Haag E.S."/>
        </authorList>
    </citation>
    <scope>NUCLEOTIDE SEQUENCE [LARGE SCALE GENOMIC DNA]</scope>
    <source>
        <strain evidence="5 6">AF16</strain>
    </source>
</reference>
<feature type="chain" id="PRO_5002731976" evidence="2">
    <location>
        <begin position="18"/>
        <end position="168"/>
    </location>
</feature>
<dbReference type="RefSeq" id="XP_045091434.1">
    <property type="nucleotide sequence ID" value="XM_045241158.1"/>
</dbReference>
<protein>
    <submittedName>
        <fullName evidence="5">Protein CBG24920</fullName>
    </submittedName>
</protein>
<dbReference type="PANTHER" id="PTHR46219">
    <property type="entry name" value="PROTEIN CBG11138"/>
    <property type="match status" value="1"/>
</dbReference>
<name>A8WLS0_CAEBR</name>
<accession>A8WLS0</accession>
<evidence type="ECO:0000256" key="1">
    <source>
        <dbReference type="SAM" id="MobiDB-lite"/>
    </source>
</evidence>
<dbReference type="PANTHER" id="PTHR46219:SF8">
    <property type="entry name" value="SHKT DOMAIN-CONTAINING PROTEIN"/>
    <property type="match status" value="1"/>
</dbReference>
<proteinExistence type="predicted"/>
<feature type="domain" description="CC" evidence="4">
    <location>
        <begin position="62"/>
        <end position="93"/>
    </location>
</feature>
<evidence type="ECO:0000313" key="6">
    <source>
        <dbReference type="Proteomes" id="UP000008549"/>
    </source>
</evidence>
<dbReference type="Pfam" id="PF04942">
    <property type="entry name" value="CC"/>
    <property type="match status" value="1"/>
</dbReference>
<gene>
    <name evidence="5 7" type="ORF">CBG24920</name>
    <name evidence="5" type="ORF">CBG_24920</name>
</gene>
<dbReference type="WormBase" id="CBG24920">
    <property type="protein sequence ID" value="CBP13065"/>
    <property type="gene ID" value="WBGene00042919"/>
</dbReference>
<dbReference type="InterPro" id="IPR003582">
    <property type="entry name" value="ShKT_dom"/>
</dbReference>
<dbReference type="EMBL" id="HE601528">
    <property type="protein sequence ID" value="CAP21416.2"/>
    <property type="molecule type" value="Genomic_DNA"/>
</dbReference>
<feature type="signal peptide" evidence="2">
    <location>
        <begin position="1"/>
        <end position="17"/>
    </location>
</feature>
<sequence>MYKLLALLALVVSSASGIPTPSPPVSSETSSENKPSVAKSHPFQAGLPTGLFSSGSSFNLPTQTTICRIRTVGRSINNVCPIGFTVITNGECCITPQVSTSGSTVFPPSTISPLPPFACADRSNTNGINECPGWRSYCTNVFYRDFMARNCDYTKFYVYFQCELKILL</sequence>
<dbReference type="CTD" id="8590593"/>
<dbReference type="GeneID" id="8590593"/>
<feature type="domain" description="ShKT" evidence="3">
    <location>
        <begin position="119"/>
        <end position="154"/>
    </location>
</feature>
<dbReference type="KEGG" id="cbr:CBG_24920"/>
<dbReference type="InterPro" id="IPR007026">
    <property type="entry name" value="CC_domain"/>
</dbReference>
<dbReference type="HOGENOM" id="CLU_1587976_0_0_1"/>
<evidence type="ECO:0000256" key="2">
    <source>
        <dbReference type="SAM" id="SignalP"/>
    </source>
</evidence>
<keyword evidence="6" id="KW-1185">Reference proteome</keyword>
<evidence type="ECO:0000313" key="5">
    <source>
        <dbReference type="EMBL" id="CAP21416.2"/>
    </source>
</evidence>
<organism evidence="5 6">
    <name type="scientific">Caenorhabditis briggsae</name>
    <dbReference type="NCBI Taxonomy" id="6238"/>
    <lineage>
        <taxon>Eukaryota</taxon>
        <taxon>Metazoa</taxon>
        <taxon>Ecdysozoa</taxon>
        <taxon>Nematoda</taxon>
        <taxon>Chromadorea</taxon>
        <taxon>Rhabditida</taxon>
        <taxon>Rhabditina</taxon>
        <taxon>Rhabditomorpha</taxon>
        <taxon>Rhabditoidea</taxon>
        <taxon>Rhabditidae</taxon>
        <taxon>Peloderinae</taxon>
        <taxon>Caenorhabditis</taxon>
    </lineage>
</organism>
<evidence type="ECO:0000313" key="7">
    <source>
        <dbReference type="WormBase" id="CBG24920"/>
    </source>
</evidence>
<dbReference type="AlphaFoldDB" id="A8WLS0"/>
<dbReference type="Pfam" id="PF01549">
    <property type="entry name" value="ShK"/>
    <property type="match status" value="1"/>
</dbReference>
<feature type="region of interest" description="Disordered" evidence="1">
    <location>
        <begin position="17"/>
        <end position="40"/>
    </location>
</feature>